<organism evidence="7 8">
    <name type="scientific">Botrimarina colliarenosi</name>
    <dbReference type="NCBI Taxonomy" id="2528001"/>
    <lineage>
        <taxon>Bacteria</taxon>
        <taxon>Pseudomonadati</taxon>
        <taxon>Planctomycetota</taxon>
        <taxon>Planctomycetia</taxon>
        <taxon>Pirellulales</taxon>
        <taxon>Lacipirellulaceae</taxon>
        <taxon>Botrimarina</taxon>
    </lineage>
</organism>
<evidence type="ECO:0000259" key="6">
    <source>
        <dbReference type="Pfam" id="PF00413"/>
    </source>
</evidence>
<dbReference type="InterPro" id="IPR024079">
    <property type="entry name" value="MetalloPept_cat_dom_sf"/>
</dbReference>
<name>A0A5C6AF08_9BACT</name>
<dbReference type="RefSeq" id="WP_146444885.1">
    <property type="nucleotide sequence ID" value="NZ_SJPR01000002.1"/>
</dbReference>
<dbReference type="Proteomes" id="UP000317421">
    <property type="component" value="Unassembled WGS sequence"/>
</dbReference>
<dbReference type="InterPro" id="IPR001818">
    <property type="entry name" value="Pept_M10_metallopeptidase"/>
</dbReference>
<protein>
    <submittedName>
        <fullName evidence="7">Matrixin</fullName>
    </submittedName>
</protein>
<dbReference type="Gene3D" id="3.40.390.10">
    <property type="entry name" value="Collagenase (Catalytic Domain)"/>
    <property type="match status" value="1"/>
</dbReference>
<keyword evidence="3" id="KW-0378">Hydrolase</keyword>
<gene>
    <name evidence="7" type="ORF">Pla108_21520</name>
</gene>
<evidence type="ECO:0000256" key="4">
    <source>
        <dbReference type="ARBA" id="ARBA00022833"/>
    </source>
</evidence>
<keyword evidence="1" id="KW-0645">Protease</keyword>
<feature type="domain" description="Peptidase M10 metallopeptidase" evidence="6">
    <location>
        <begin position="188"/>
        <end position="280"/>
    </location>
</feature>
<keyword evidence="4" id="KW-0862">Zinc</keyword>
<dbReference type="OrthoDB" id="9997at2"/>
<proteinExistence type="predicted"/>
<comment type="caution">
    <text evidence="7">The sequence shown here is derived from an EMBL/GenBank/DDBJ whole genome shotgun (WGS) entry which is preliminary data.</text>
</comment>
<dbReference type="GO" id="GO:0008270">
    <property type="term" value="F:zinc ion binding"/>
    <property type="evidence" value="ECO:0007669"/>
    <property type="project" value="InterPro"/>
</dbReference>
<reference evidence="7 8" key="1">
    <citation type="submission" date="2019-02" db="EMBL/GenBank/DDBJ databases">
        <title>Deep-cultivation of Planctomycetes and their phenomic and genomic characterization uncovers novel biology.</title>
        <authorList>
            <person name="Wiegand S."/>
            <person name="Jogler M."/>
            <person name="Boedeker C."/>
            <person name="Pinto D."/>
            <person name="Vollmers J."/>
            <person name="Rivas-Marin E."/>
            <person name="Kohn T."/>
            <person name="Peeters S.H."/>
            <person name="Heuer A."/>
            <person name="Rast P."/>
            <person name="Oberbeckmann S."/>
            <person name="Bunk B."/>
            <person name="Jeske O."/>
            <person name="Meyerdierks A."/>
            <person name="Storesund J.E."/>
            <person name="Kallscheuer N."/>
            <person name="Luecker S."/>
            <person name="Lage O.M."/>
            <person name="Pohl T."/>
            <person name="Merkel B.J."/>
            <person name="Hornburger P."/>
            <person name="Mueller R.-W."/>
            <person name="Bruemmer F."/>
            <person name="Labrenz M."/>
            <person name="Spormann A.M."/>
            <person name="Op Den Camp H."/>
            <person name="Overmann J."/>
            <person name="Amann R."/>
            <person name="Jetten M.S.M."/>
            <person name="Mascher T."/>
            <person name="Medema M.H."/>
            <person name="Devos D.P."/>
            <person name="Kaster A.-K."/>
            <person name="Ovreas L."/>
            <person name="Rohde M."/>
            <person name="Galperin M.Y."/>
            <person name="Jogler C."/>
        </authorList>
    </citation>
    <scope>NUCLEOTIDE SEQUENCE [LARGE SCALE GENOMIC DNA]</scope>
    <source>
        <strain evidence="7 8">Pla108</strain>
    </source>
</reference>
<keyword evidence="2" id="KW-0479">Metal-binding</keyword>
<evidence type="ECO:0000256" key="3">
    <source>
        <dbReference type="ARBA" id="ARBA00022801"/>
    </source>
</evidence>
<keyword evidence="8" id="KW-1185">Reference proteome</keyword>
<evidence type="ECO:0000313" key="7">
    <source>
        <dbReference type="EMBL" id="TWT97997.1"/>
    </source>
</evidence>
<dbReference type="EMBL" id="SJPR01000002">
    <property type="protein sequence ID" value="TWT97997.1"/>
    <property type="molecule type" value="Genomic_DNA"/>
</dbReference>
<accession>A0A5C6AF08</accession>
<dbReference type="AlphaFoldDB" id="A0A5C6AF08"/>
<evidence type="ECO:0000256" key="5">
    <source>
        <dbReference type="SAM" id="SignalP"/>
    </source>
</evidence>
<feature type="signal peptide" evidence="5">
    <location>
        <begin position="1"/>
        <end position="26"/>
    </location>
</feature>
<keyword evidence="5" id="KW-0732">Signal</keyword>
<dbReference type="SUPFAM" id="SSF55486">
    <property type="entry name" value="Metalloproteases ('zincins'), catalytic domain"/>
    <property type="match status" value="1"/>
</dbReference>
<dbReference type="GO" id="GO:0031012">
    <property type="term" value="C:extracellular matrix"/>
    <property type="evidence" value="ECO:0007669"/>
    <property type="project" value="InterPro"/>
</dbReference>
<dbReference type="GO" id="GO:0006508">
    <property type="term" value="P:proteolysis"/>
    <property type="evidence" value="ECO:0007669"/>
    <property type="project" value="UniProtKB-KW"/>
</dbReference>
<evidence type="ECO:0000313" key="8">
    <source>
        <dbReference type="Proteomes" id="UP000317421"/>
    </source>
</evidence>
<sequence precursor="true">MSLRGPVQTGLSILSALALTAPAGQAATVVLANHTATATTVEVLSAAGGAETRRIAPGESTPFFSASPLSVALGSGLNRRVESLAADAVYRLATVRVGDHSGVELRRIALMGEAMAPPNAAAWQNGAGRADAPVRVLLCVDEEEPTIDRLWQARLTARLKAASAIMQRHSGVRFEPAGFQFWKSDNSVTQFTQSLGEFEHAVSPPPGTLAIGFTSQYQVQLGRQHMGGTRGPLRGHILLREWSPRVSEAERVELLVHELGHYLGAGHSPEPTSVMRPVLGDRPVRLRGEVIRFDPVNTLAIAMIGEEVRRRGVRDLGNITLARRERLQHVYTTLSALTPGEPAGVALLRRLAAVGGGPIAAAGIDEDQGGAVSDEDRSEAAASAVVAAITQAAASSRKRDLGDRLTGDALADALVRAGAGATSDPRGLLLGLGVALDDVGGLKINPRTTAAAERIESDRDRRQRLNVLGRPTARGRHDLLKHFVVSAALAALVGEKEANLWGVGKELADATREGGSGFSFADLAADRAGVRFARAVLSGSPPVAGIATSFRLDNYLPPIEGLEEGLPLADVIKRFGGKGDPRFDAQIAEIDRRIDALPAYSLLRLGLP</sequence>
<evidence type="ECO:0000256" key="1">
    <source>
        <dbReference type="ARBA" id="ARBA00022670"/>
    </source>
</evidence>
<evidence type="ECO:0000256" key="2">
    <source>
        <dbReference type="ARBA" id="ARBA00022723"/>
    </source>
</evidence>
<feature type="chain" id="PRO_5022668109" evidence="5">
    <location>
        <begin position="27"/>
        <end position="608"/>
    </location>
</feature>
<dbReference type="Pfam" id="PF00413">
    <property type="entry name" value="Peptidase_M10"/>
    <property type="match status" value="1"/>
</dbReference>
<dbReference type="GO" id="GO:0004222">
    <property type="term" value="F:metalloendopeptidase activity"/>
    <property type="evidence" value="ECO:0007669"/>
    <property type="project" value="InterPro"/>
</dbReference>